<sequence length="339" mass="37252">MNNECNADLVLEGGGVKGIALAGAVSMLEERGYRFRRVAGTSAGSLVGSLVAAGIRGDRLREMMQSVSLRQFRDPPVFARYGPLGAFISVMAYKGWCKGDRLRSWVAECLQEAGVQTFADLPLDDEGAAPELQDDPDRRFRFVAMVSDLSQGRLVTLPWEYRARFGVDPNEASVADAVRASSAIPYFFRPARCPDQLTGEQAWLVDGGMLSNFPIGVFDRVDAEPRWPTFGIKLSGDPAALRVNRIGGVFSLSRAMLSTMTGFYDRLQTIRPEVVARTIVVDTNGVSATDFDLSASASARLFENGRQAAALFLDGDGRRPAWDFEAYKNRFRRPRMALT</sequence>
<feature type="active site" description="Nucleophile" evidence="2">
    <location>
        <position position="42"/>
    </location>
</feature>
<feature type="active site" description="Proton acceptor" evidence="2">
    <location>
        <position position="206"/>
    </location>
</feature>
<evidence type="ECO:0000256" key="2">
    <source>
        <dbReference type="PROSITE-ProRule" id="PRU01161"/>
    </source>
</evidence>
<dbReference type="CDD" id="cd07207">
    <property type="entry name" value="Pat_ExoU_VipD_like"/>
    <property type="match status" value="1"/>
</dbReference>
<keyword evidence="2" id="KW-0378">Hydrolase</keyword>
<dbReference type="PANTHER" id="PTHR46394">
    <property type="entry name" value="ANNEXIN"/>
    <property type="match status" value="1"/>
</dbReference>
<evidence type="ECO:0000313" key="4">
    <source>
        <dbReference type="EMBL" id="MDI6104932.1"/>
    </source>
</evidence>
<dbReference type="SUPFAM" id="SSF52151">
    <property type="entry name" value="FabD/lysophospholipase-like"/>
    <property type="match status" value="1"/>
</dbReference>
<protein>
    <submittedName>
        <fullName evidence="4">Patatin-like phospholipase family protein</fullName>
    </submittedName>
</protein>
<comment type="caution">
    <text evidence="4">The sequence shown here is derived from an EMBL/GenBank/DDBJ whole genome shotgun (WGS) entry which is preliminary data.</text>
</comment>
<feature type="short sequence motif" description="DGA/G" evidence="2">
    <location>
        <begin position="206"/>
        <end position="208"/>
    </location>
</feature>
<dbReference type="PROSITE" id="PS51635">
    <property type="entry name" value="PNPLA"/>
    <property type="match status" value="1"/>
</dbReference>
<accession>A0ABT6WYW8</accession>
<name>A0ABT6WYW8_9ACTN</name>
<dbReference type="InterPro" id="IPR016035">
    <property type="entry name" value="Acyl_Trfase/lysoPLipase"/>
</dbReference>
<dbReference type="InterPro" id="IPR002641">
    <property type="entry name" value="PNPLA_dom"/>
</dbReference>
<gene>
    <name evidence="4" type="ORF">QLQ12_40735</name>
</gene>
<feature type="short sequence motif" description="GXGXXG" evidence="2">
    <location>
        <begin position="13"/>
        <end position="18"/>
    </location>
</feature>
<feature type="domain" description="PNPLA" evidence="3">
    <location>
        <begin position="9"/>
        <end position="219"/>
    </location>
</feature>
<keyword evidence="1 2" id="KW-0443">Lipid metabolism</keyword>
<keyword evidence="2" id="KW-0442">Lipid degradation</keyword>
<dbReference type="PANTHER" id="PTHR46394:SF1">
    <property type="entry name" value="PNPLA DOMAIN-CONTAINING PROTEIN"/>
    <property type="match status" value="1"/>
</dbReference>
<organism evidence="4 5">
    <name type="scientific">Actinoplanes sandaracinus</name>
    <dbReference type="NCBI Taxonomy" id="3045177"/>
    <lineage>
        <taxon>Bacteria</taxon>
        <taxon>Bacillati</taxon>
        <taxon>Actinomycetota</taxon>
        <taxon>Actinomycetes</taxon>
        <taxon>Micromonosporales</taxon>
        <taxon>Micromonosporaceae</taxon>
        <taxon>Actinoplanes</taxon>
    </lineage>
</organism>
<dbReference type="RefSeq" id="WP_282766377.1">
    <property type="nucleotide sequence ID" value="NZ_JASCTH010000038.1"/>
</dbReference>
<feature type="short sequence motif" description="GXSXG" evidence="2">
    <location>
        <begin position="40"/>
        <end position="44"/>
    </location>
</feature>
<dbReference type="Pfam" id="PF01734">
    <property type="entry name" value="Patatin"/>
    <property type="match status" value="1"/>
</dbReference>
<evidence type="ECO:0000313" key="5">
    <source>
        <dbReference type="Proteomes" id="UP001241758"/>
    </source>
</evidence>
<dbReference type="Proteomes" id="UP001241758">
    <property type="component" value="Unassembled WGS sequence"/>
</dbReference>
<reference evidence="4 5" key="1">
    <citation type="submission" date="2023-05" db="EMBL/GenBank/DDBJ databases">
        <title>Actinoplanes sp. NEAU-A12 genome sequencing.</title>
        <authorList>
            <person name="Wang Z.-S."/>
        </authorList>
    </citation>
    <scope>NUCLEOTIDE SEQUENCE [LARGE SCALE GENOMIC DNA]</scope>
    <source>
        <strain evidence="4 5">NEAU-A12</strain>
    </source>
</reference>
<dbReference type="InterPro" id="IPR052580">
    <property type="entry name" value="Lipid_Hydrolase"/>
</dbReference>
<proteinExistence type="predicted"/>
<keyword evidence="5" id="KW-1185">Reference proteome</keyword>
<dbReference type="EMBL" id="JASCTH010000038">
    <property type="protein sequence ID" value="MDI6104932.1"/>
    <property type="molecule type" value="Genomic_DNA"/>
</dbReference>
<dbReference type="Gene3D" id="3.40.1090.10">
    <property type="entry name" value="Cytosolic phospholipase A2 catalytic domain"/>
    <property type="match status" value="2"/>
</dbReference>
<evidence type="ECO:0000256" key="1">
    <source>
        <dbReference type="ARBA" id="ARBA00023098"/>
    </source>
</evidence>
<evidence type="ECO:0000259" key="3">
    <source>
        <dbReference type="PROSITE" id="PS51635"/>
    </source>
</evidence>